<dbReference type="PROSITE" id="PS51704">
    <property type="entry name" value="GP_PDE"/>
    <property type="match status" value="1"/>
</dbReference>
<reference evidence="3" key="1">
    <citation type="submission" date="2014-03" db="EMBL/GenBank/DDBJ databases">
        <authorList>
            <person name="Casaregola S."/>
        </authorList>
    </citation>
    <scope>NUCLEOTIDE SEQUENCE [LARGE SCALE GENOMIC DNA]</scope>
    <source>
        <strain evidence="3">CLIB 918</strain>
    </source>
</reference>
<dbReference type="AlphaFoldDB" id="A0A0J9XCZ9"/>
<dbReference type="Pfam" id="PF03009">
    <property type="entry name" value="GDPD"/>
    <property type="match status" value="1"/>
</dbReference>
<dbReference type="GO" id="GO:0006629">
    <property type="term" value="P:lipid metabolic process"/>
    <property type="evidence" value="ECO:0007669"/>
    <property type="project" value="InterPro"/>
</dbReference>
<dbReference type="STRING" id="1173061.A0A0J9XCZ9"/>
<dbReference type="PANTHER" id="PTHR43805:SF1">
    <property type="entry name" value="GP-PDE DOMAIN-CONTAINING PROTEIN"/>
    <property type="match status" value="1"/>
</dbReference>
<keyword evidence="1" id="KW-0472">Membrane</keyword>
<evidence type="ECO:0000313" key="4">
    <source>
        <dbReference type="Proteomes" id="UP000242525"/>
    </source>
</evidence>
<evidence type="ECO:0000259" key="2">
    <source>
        <dbReference type="PROSITE" id="PS51704"/>
    </source>
</evidence>
<name>A0A0J9XCZ9_GEOCN</name>
<protein>
    <submittedName>
        <fullName evidence="3">Similar to Saccharomyces cerevisiae YPL206C PGC1 Phosphatidyl Glycerol phospholipase C</fullName>
    </submittedName>
</protein>
<dbReference type="InterPro" id="IPR017946">
    <property type="entry name" value="PLC-like_Pdiesterase_TIM-brl"/>
</dbReference>
<proteinExistence type="predicted"/>
<dbReference type="InterPro" id="IPR030395">
    <property type="entry name" value="GP_PDE_dom"/>
</dbReference>
<keyword evidence="1" id="KW-0812">Transmembrane</keyword>
<sequence length="366" mass="40608">MTLHIPSPHVFGSSKPNFPVNIGHRGFNGKYPENTLASFEAAIDAGAEIIEFDVQVAGDGVVVVSHDPNTQRCFGVNHEITSTPFKGVLDRLSIANPDLDTSISKLGGGDMDDDIKSETATYTYQEQIQLSDAMLKKARNLTSSQHLPTFLEVAQKFATDPKYRNVGLMIDIKMTNEPGIVKKIVDILAQVNPDLTNYWAPRTVLGIWRLDVLREAGVVGRPFSVVHIGVSRSLARRFIAMPQVSGVSLHHIALSSGASGEAFIQEAKSQARYVYSWTINSLDLMKWAVASDLDGVITDYPDIYAQLRAGLTDDQIKRIYAPDTAAHAFIPWIDRNVKNIFFYYLLELIMLGKMMLLYFNSGRKNT</sequence>
<dbReference type="Proteomes" id="UP000242525">
    <property type="component" value="Unassembled WGS sequence"/>
</dbReference>
<gene>
    <name evidence="3" type="ORF">BN980_GECA10s01418g</name>
</gene>
<dbReference type="PANTHER" id="PTHR43805">
    <property type="entry name" value="GLYCEROPHOSPHORYL DIESTER PHOSPHODIESTERASE"/>
    <property type="match status" value="1"/>
</dbReference>
<accession>A0A0J9XCZ9</accession>
<evidence type="ECO:0000256" key="1">
    <source>
        <dbReference type="SAM" id="Phobius"/>
    </source>
</evidence>
<dbReference type="SUPFAM" id="SSF51695">
    <property type="entry name" value="PLC-like phosphodiesterases"/>
    <property type="match status" value="1"/>
</dbReference>
<dbReference type="EMBL" id="CCBN010000010">
    <property type="protein sequence ID" value="CDO55197.1"/>
    <property type="molecule type" value="Genomic_DNA"/>
</dbReference>
<feature type="domain" description="GP-PDE" evidence="2">
    <location>
        <begin position="19"/>
        <end position="308"/>
    </location>
</feature>
<keyword evidence="4" id="KW-1185">Reference proteome</keyword>
<keyword evidence="1" id="KW-1133">Transmembrane helix</keyword>
<dbReference type="OrthoDB" id="1058301at2759"/>
<feature type="transmembrane region" description="Helical" evidence="1">
    <location>
        <begin position="341"/>
        <end position="359"/>
    </location>
</feature>
<dbReference type="GO" id="GO:0008081">
    <property type="term" value="F:phosphoric diester hydrolase activity"/>
    <property type="evidence" value="ECO:0007669"/>
    <property type="project" value="InterPro"/>
</dbReference>
<organism evidence="3 4">
    <name type="scientific">Geotrichum candidum</name>
    <name type="common">Oospora lactis</name>
    <name type="synonym">Dipodascus geotrichum</name>
    <dbReference type="NCBI Taxonomy" id="1173061"/>
    <lineage>
        <taxon>Eukaryota</taxon>
        <taxon>Fungi</taxon>
        <taxon>Dikarya</taxon>
        <taxon>Ascomycota</taxon>
        <taxon>Saccharomycotina</taxon>
        <taxon>Dipodascomycetes</taxon>
        <taxon>Dipodascales</taxon>
        <taxon>Dipodascaceae</taxon>
        <taxon>Geotrichum</taxon>
    </lineage>
</organism>
<evidence type="ECO:0000313" key="3">
    <source>
        <dbReference type="EMBL" id="CDO55197.1"/>
    </source>
</evidence>
<comment type="caution">
    <text evidence="3">The sequence shown here is derived from an EMBL/GenBank/DDBJ whole genome shotgun (WGS) entry which is preliminary data.</text>
</comment>
<dbReference type="Gene3D" id="3.20.20.190">
    <property type="entry name" value="Phosphatidylinositol (PI) phosphodiesterase"/>
    <property type="match status" value="1"/>
</dbReference>